<feature type="coiled-coil region" evidence="13">
    <location>
        <begin position="391"/>
        <end position="418"/>
    </location>
</feature>
<keyword evidence="13" id="KW-0175">Coiled coil</keyword>
<evidence type="ECO:0000256" key="2">
    <source>
        <dbReference type="ARBA" id="ARBA00022679"/>
    </source>
</evidence>
<dbReference type="GO" id="GO:0019899">
    <property type="term" value="F:enzyme binding"/>
    <property type="evidence" value="ECO:0007669"/>
    <property type="project" value="UniProtKB-ARBA"/>
</dbReference>
<dbReference type="InterPro" id="IPR036875">
    <property type="entry name" value="Znf_CCHC_sf"/>
</dbReference>
<evidence type="ECO:0000256" key="9">
    <source>
        <dbReference type="ARBA" id="ARBA00022908"/>
    </source>
</evidence>
<dbReference type="InterPro" id="IPR005162">
    <property type="entry name" value="Retrotrans_gag_dom"/>
</dbReference>
<dbReference type="GO" id="GO:0003677">
    <property type="term" value="F:DNA binding"/>
    <property type="evidence" value="ECO:0007669"/>
    <property type="project" value="UniProtKB-KW"/>
</dbReference>
<evidence type="ECO:0000256" key="8">
    <source>
        <dbReference type="ARBA" id="ARBA00022884"/>
    </source>
</evidence>
<dbReference type="Gene3D" id="4.10.60.10">
    <property type="entry name" value="Zinc finger, CCHC-type"/>
    <property type="match status" value="1"/>
</dbReference>
<keyword evidence="9" id="KW-0229">DNA integration</keyword>
<dbReference type="AlphaFoldDB" id="A0A8R1I069"/>
<dbReference type="GO" id="GO:0016779">
    <property type="term" value="F:nucleotidyltransferase activity"/>
    <property type="evidence" value="ECO:0007669"/>
    <property type="project" value="UniProtKB-KW"/>
</dbReference>
<keyword evidence="10" id="KW-0238">DNA-binding</keyword>
<reference evidence="17" key="1">
    <citation type="submission" date="2010-08" db="EMBL/GenBank/DDBJ databases">
        <authorList>
            <consortium name="Caenorhabditis japonica Sequencing Consortium"/>
            <person name="Wilson R.K."/>
        </authorList>
    </citation>
    <scope>NUCLEOTIDE SEQUENCE [LARGE SCALE GENOMIC DNA]</scope>
    <source>
        <strain evidence="17">DF5081</strain>
    </source>
</reference>
<feature type="compositionally biased region" description="Low complexity" evidence="14">
    <location>
        <begin position="97"/>
        <end position="108"/>
    </location>
</feature>
<keyword evidence="12" id="KW-0862">Zinc</keyword>
<evidence type="ECO:0000256" key="1">
    <source>
        <dbReference type="ARBA" id="ARBA00022670"/>
    </source>
</evidence>
<dbReference type="Gene3D" id="3.30.70.270">
    <property type="match status" value="2"/>
</dbReference>
<keyword evidence="11" id="KW-0511">Multifunctional enzyme</keyword>
<feature type="compositionally biased region" description="Polar residues" evidence="14">
    <location>
        <begin position="74"/>
        <end position="95"/>
    </location>
</feature>
<dbReference type="InterPro" id="IPR047187">
    <property type="entry name" value="SF1_C_Upf1"/>
</dbReference>
<evidence type="ECO:0000256" key="12">
    <source>
        <dbReference type="PROSITE-ProRule" id="PRU00047"/>
    </source>
</evidence>
<dbReference type="InterPro" id="IPR027417">
    <property type="entry name" value="P-loop_NTPase"/>
</dbReference>
<dbReference type="GO" id="GO:0015074">
    <property type="term" value="P:DNA integration"/>
    <property type="evidence" value="ECO:0007669"/>
    <property type="project" value="UniProtKB-KW"/>
</dbReference>
<dbReference type="FunFam" id="3.30.70.270:FF:000026">
    <property type="entry name" value="Transposon Ty3-G Gag-Pol polyprotein"/>
    <property type="match status" value="1"/>
</dbReference>
<dbReference type="CDD" id="cd09274">
    <property type="entry name" value="RNase_HI_RT_Ty3"/>
    <property type="match status" value="1"/>
</dbReference>
<dbReference type="InterPro" id="IPR041679">
    <property type="entry name" value="DNA2/NAM7-like_C"/>
</dbReference>
<dbReference type="CDD" id="cd01647">
    <property type="entry name" value="RT_LTR"/>
    <property type="match status" value="1"/>
</dbReference>
<dbReference type="Pfam" id="PF13087">
    <property type="entry name" value="AAA_12"/>
    <property type="match status" value="1"/>
</dbReference>
<keyword evidence="6" id="KW-0255">Endonuclease</keyword>
<dbReference type="PANTHER" id="PTHR37984">
    <property type="entry name" value="PROTEIN CBG26694"/>
    <property type="match status" value="1"/>
</dbReference>
<dbReference type="CDD" id="cd00303">
    <property type="entry name" value="retropepsin_like"/>
    <property type="match status" value="1"/>
</dbReference>
<evidence type="ECO:0000256" key="7">
    <source>
        <dbReference type="ARBA" id="ARBA00022842"/>
    </source>
</evidence>
<dbReference type="GO" id="GO:0003723">
    <property type="term" value="F:RNA binding"/>
    <property type="evidence" value="ECO:0007669"/>
    <property type="project" value="UniProtKB-KW"/>
</dbReference>
<dbReference type="InterPro" id="IPR043128">
    <property type="entry name" value="Rev_trsase/Diguanyl_cyclase"/>
</dbReference>
<dbReference type="CDD" id="cd18808">
    <property type="entry name" value="SF1_C_Upf1"/>
    <property type="match status" value="1"/>
</dbReference>
<proteinExistence type="predicted"/>
<dbReference type="InterPro" id="IPR041577">
    <property type="entry name" value="RT_RNaseH_2"/>
</dbReference>
<evidence type="ECO:0000256" key="5">
    <source>
        <dbReference type="ARBA" id="ARBA00022750"/>
    </source>
</evidence>
<keyword evidence="2" id="KW-0808">Transferase</keyword>
<evidence type="ECO:0000256" key="11">
    <source>
        <dbReference type="ARBA" id="ARBA00023268"/>
    </source>
</evidence>
<dbReference type="SUPFAM" id="SSF50630">
    <property type="entry name" value="Acid proteases"/>
    <property type="match status" value="1"/>
</dbReference>
<keyword evidence="4" id="KW-0378">Hydrolase</keyword>
<dbReference type="InterPro" id="IPR001878">
    <property type="entry name" value="Znf_CCHC"/>
</dbReference>
<dbReference type="PROSITE" id="PS00141">
    <property type="entry name" value="ASP_PROTEASE"/>
    <property type="match status" value="1"/>
</dbReference>
<accession>A0A8R1I069</accession>
<dbReference type="InterPro" id="IPR043502">
    <property type="entry name" value="DNA/RNA_pol_sf"/>
</dbReference>
<dbReference type="GO" id="GO:0008270">
    <property type="term" value="F:zinc ion binding"/>
    <property type="evidence" value="ECO:0007669"/>
    <property type="project" value="UniProtKB-KW"/>
</dbReference>
<keyword evidence="1" id="KW-0645">Protease</keyword>
<evidence type="ECO:0000256" key="3">
    <source>
        <dbReference type="ARBA" id="ARBA00022695"/>
    </source>
</evidence>
<dbReference type="InterPro" id="IPR001969">
    <property type="entry name" value="Aspartic_peptidase_AS"/>
</dbReference>
<keyword evidence="4" id="KW-0540">Nuclease</keyword>
<dbReference type="SUPFAM" id="SSF56672">
    <property type="entry name" value="DNA/RNA polymerases"/>
    <property type="match status" value="1"/>
</dbReference>
<keyword evidence="17" id="KW-1185">Reference proteome</keyword>
<evidence type="ECO:0000259" key="15">
    <source>
        <dbReference type="PROSITE" id="PS50158"/>
    </source>
</evidence>
<keyword evidence="3" id="KW-0548">Nucleotidyltransferase</keyword>
<evidence type="ECO:0000256" key="4">
    <source>
        <dbReference type="ARBA" id="ARBA00022722"/>
    </source>
</evidence>
<dbReference type="Pfam" id="PF03732">
    <property type="entry name" value="Retrotrans_gag"/>
    <property type="match status" value="1"/>
</dbReference>
<dbReference type="SUPFAM" id="SSF57756">
    <property type="entry name" value="Retrovirus zinc finger-like domains"/>
    <property type="match status" value="1"/>
</dbReference>
<keyword evidence="5" id="KW-0064">Aspartyl protease</keyword>
<dbReference type="Pfam" id="PF00098">
    <property type="entry name" value="zf-CCHC"/>
    <property type="match status" value="1"/>
</dbReference>
<dbReference type="PANTHER" id="PTHR37984:SF5">
    <property type="entry name" value="PROTEIN NYNRIN-LIKE"/>
    <property type="match status" value="1"/>
</dbReference>
<dbReference type="GO" id="GO:0004190">
    <property type="term" value="F:aspartic-type endopeptidase activity"/>
    <property type="evidence" value="ECO:0007669"/>
    <property type="project" value="UniProtKB-KW"/>
</dbReference>
<keyword evidence="8" id="KW-0694">RNA-binding</keyword>
<evidence type="ECO:0000313" key="16">
    <source>
        <dbReference type="EnsemblMetazoa" id="CJA13428c.1"/>
    </source>
</evidence>
<dbReference type="InterPro" id="IPR050951">
    <property type="entry name" value="Retrovirus_Pol_polyprotein"/>
</dbReference>
<feature type="region of interest" description="Disordered" evidence="14">
    <location>
        <begin position="74"/>
        <end position="152"/>
    </location>
</feature>
<feature type="compositionally biased region" description="Polar residues" evidence="14">
    <location>
        <begin position="109"/>
        <end position="130"/>
    </location>
</feature>
<organism evidence="16 17">
    <name type="scientific">Caenorhabditis japonica</name>
    <dbReference type="NCBI Taxonomy" id="281687"/>
    <lineage>
        <taxon>Eukaryota</taxon>
        <taxon>Metazoa</taxon>
        <taxon>Ecdysozoa</taxon>
        <taxon>Nematoda</taxon>
        <taxon>Chromadorea</taxon>
        <taxon>Rhabditida</taxon>
        <taxon>Rhabditina</taxon>
        <taxon>Rhabditomorpha</taxon>
        <taxon>Rhabditoidea</taxon>
        <taxon>Rhabditidae</taxon>
        <taxon>Peloderinae</taxon>
        <taxon>Caenorhabditis</taxon>
    </lineage>
</organism>
<keyword evidence="12" id="KW-0479">Metal-binding</keyword>
<dbReference type="EnsemblMetazoa" id="CJA13428c.1">
    <property type="protein sequence ID" value="CJA13428c.1"/>
    <property type="gene ID" value="WBGene00132632"/>
</dbReference>
<dbReference type="Pfam" id="PF17919">
    <property type="entry name" value="RT_RNaseH_2"/>
    <property type="match status" value="1"/>
</dbReference>
<evidence type="ECO:0000256" key="10">
    <source>
        <dbReference type="ARBA" id="ARBA00023125"/>
    </source>
</evidence>
<dbReference type="GO" id="GO:0006508">
    <property type="term" value="P:proteolysis"/>
    <property type="evidence" value="ECO:0007669"/>
    <property type="project" value="UniProtKB-KW"/>
</dbReference>
<dbReference type="Gene3D" id="3.10.10.10">
    <property type="entry name" value="HIV Type 1 Reverse Transcriptase, subunit A, domain 1"/>
    <property type="match status" value="1"/>
</dbReference>
<keyword evidence="12" id="KW-0863">Zinc-finger</keyword>
<evidence type="ECO:0000256" key="6">
    <source>
        <dbReference type="ARBA" id="ARBA00022759"/>
    </source>
</evidence>
<dbReference type="SMART" id="SM00343">
    <property type="entry name" value="ZnF_C2HC"/>
    <property type="match status" value="1"/>
</dbReference>
<dbReference type="Pfam" id="PF00078">
    <property type="entry name" value="RVT_1"/>
    <property type="match status" value="1"/>
</dbReference>
<reference evidence="16" key="2">
    <citation type="submission" date="2022-06" db="UniProtKB">
        <authorList>
            <consortium name="EnsemblMetazoa"/>
        </authorList>
    </citation>
    <scope>IDENTIFICATION</scope>
    <source>
        <strain evidence="16">DF5081</strain>
    </source>
</reference>
<protein>
    <submittedName>
        <fullName evidence="16">CCHC-type domain-containing protein</fullName>
    </submittedName>
</protein>
<dbReference type="Gene3D" id="2.40.70.10">
    <property type="entry name" value="Acid Proteases"/>
    <property type="match status" value="1"/>
</dbReference>
<dbReference type="InterPro" id="IPR021109">
    <property type="entry name" value="Peptidase_aspartic_dom_sf"/>
</dbReference>
<evidence type="ECO:0000256" key="13">
    <source>
        <dbReference type="SAM" id="Coils"/>
    </source>
</evidence>
<dbReference type="SUPFAM" id="SSF52540">
    <property type="entry name" value="P-loop containing nucleoside triphosphate hydrolases"/>
    <property type="match status" value="1"/>
</dbReference>
<feature type="domain" description="CCHC-type" evidence="15">
    <location>
        <begin position="343"/>
        <end position="360"/>
    </location>
</feature>
<dbReference type="GO" id="GO:0005737">
    <property type="term" value="C:cytoplasm"/>
    <property type="evidence" value="ECO:0007669"/>
    <property type="project" value="UniProtKB-ARBA"/>
</dbReference>
<evidence type="ECO:0000313" key="17">
    <source>
        <dbReference type="Proteomes" id="UP000005237"/>
    </source>
</evidence>
<dbReference type="Pfam" id="PF13650">
    <property type="entry name" value="Asp_protease_2"/>
    <property type="match status" value="1"/>
</dbReference>
<keyword evidence="7" id="KW-0460">Magnesium</keyword>
<evidence type="ECO:0000256" key="14">
    <source>
        <dbReference type="SAM" id="MobiDB-lite"/>
    </source>
</evidence>
<dbReference type="PROSITE" id="PS50158">
    <property type="entry name" value="ZF_CCHC"/>
    <property type="match status" value="1"/>
</dbReference>
<name>A0A8R1I069_CAEJA</name>
<sequence>PAHLLDLKNAAVIDLNSISARMKEAADRVMMEMTALGGQVDRRAASVNNLERAFDQLRQRIIVLEEEVVVIRSQQAPLHSGNSSPSGCSPQSGRMRSSAGGAATSGSTCENNTSQNVVMKNPTVSTSINDENSRQEEIPDGNDEHSSSDGSVQMPRVNVLGFKSAAPIGTYSGAFSESLSSGVFLNTNPIATVDQLVADLKATFENELTGKLKEAQFSRCRQERGESIETYFNRVRLLAAQAFRAESSEVMEKRSREAFLNGLDDSIRYNVKDKDPKTCREAFDEAIRQDILREDRAASQQYLPTVALLEEMRSMKQEWANYNNRPGKPHRKEKIEDNQKMKRRCYHCNNVGHFIRDCRKRMAGEPKVQQTNQDAVRNHQQHPAQVKVATTEDLQAQLEVYRQQIAELQRVNGALMAESGTHGVRSLTWPTENAHTKKSKANFTVNSAHWAPVPLTMQIPIKVNGTPCFALIDTGSTITVAGQAFSRRIGVPRLHQASAPHAIGLGGNEVQMVGAAFVTVAIGSHTIVHRVHFTKGECTPEGPRNYGIILGNDLLSQIPQFSINYKQATFNIGDESIPIGSRHVAFTPQVFDIKVSENTVIPAHSEGFIRCTKQTTADVRASVFLVASQSLLDKCLLTAPAVMNSENMYVYFGNKHIGFGRHPYTRHQSSRATDVFEEEDKRYNFPLPRIDSILEKVGGSKFFSSLDMANGYLQLRLDPESSYKCGFTTEDKVYAYTHLPFGLRSAASYFQRAMRTVLVGMEQDVMMYIDDVLVFSKSFESHVQTLRKVLTRFREYNLKASPAKCEFAKKSIVFLGHEISETNYSPNQANLDAIQKMPIPRDLKAVQRFVGMAGFFRKFIKNFSEIAEPLTKLTRKDQPFEWTSLQQNAFETLKDKLTSKPILVYPDYTKEFHIYTDASAVAQGAVLAQVSKDAGIIQVVAYGSRTLSEVETRRPAIQIELGAIVFALRHFKPYIWLSKIVLHTDHRPLVHILAKSKVNERIARWLIEIQQYDISIVHIDGKRNTVADCISRAKDEVAPLPKEELEDIIEFPVCMKIDRLKDRVLRNFTPGSTQKPVDLAHEQDKDNDVNTIKTFLTSPATTIDGISEKWLPFLERVRVSETEEAQLALFYAKGLRKVRPDDSICILASKVYKSTCTYIEENAPEKVRCSTVDGVQGREYDYTIVLTSRTSGAQTFLDDKKRINVAISRTKTACIIMGNVPYLRSAHTWNQLFNQLPRECFCAKY</sequence>
<feature type="compositionally biased region" description="Basic and acidic residues" evidence="14">
    <location>
        <begin position="131"/>
        <end position="147"/>
    </location>
</feature>
<dbReference type="Gene3D" id="3.40.50.300">
    <property type="entry name" value="P-loop containing nucleotide triphosphate hydrolases"/>
    <property type="match status" value="1"/>
</dbReference>
<dbReference type="InterPro" id="IPR000477">
    <property type="entry name" value="RT_dom"/>
</dbReference>
<dbReference type="Proteomes" id="UP000005237">
    <property type="component" value="Unassembled WGS sequence"/>
</dbReference>
<dbReference type="GO" id="GO:0004519">
    <property type="term" value="F:endonuclease activity"/>
    <property type="evidence" value="ECO:0007669"/>
    <property type="project" value="UniProtKB-KW"/>
</dbReference>